<feature type="signal peptide" evidence="1">
    <location>
        <begin position="1"/>
        <end position="23"/>
    </location>
</feature>
<accession>A0ABU9HSE4</accession>
<dbReference type="Proteomes" id="UP001464555">
    <property type="component" value="Unassembled WGS sequence"/>
</dbReference>
<protein>
    <recommendedName>
        <fullName evidence="4">Bacteriocin fulvocin C-related protein</fullName>
    </recommendedName>
</protein>
<gene>
    <name evidence="2" type="ORF">AAEO56_00125</name>
</gene>
<organism evidence="2 3">
    <name type="scientific">Flavobacterium arundinis</name>
    <dbReference type="NCBI Taxonomy" id="3139143"/>
    <lineage>
        <taxon>Bacteria</taxon>
        <taxon>Pseudomonadati</taxon>
        <taxon>Bacteroidota</taxon>
        <taxon>Flavobacteriia</taxon>
        <taxon>Flavobacteriales</taxon>
        <taxon>Flavobacteriaceae</taxon>
        <taxon>Flavobacterium</taxon>
    </lineage>
</organism>
<keyword evidence="3" id="KW-1185">Reference proteome</keyword>
<sequence>MKLKFSLLFVIISALTITLSCNREDTAEEKTSINKRIGTSAAYNIIYDDEARDLEVSVDKDGSVYTTYFTYSDTKNDVTFFSLEYSFDNSKEGWKYFEQKKALEFAEKLRDVNMSEEELRILELMLDQSYQDLVHEVIDKNLDMTSYSGISYLKSAVGANLRAIAAHSTVIEGTLSPTFLVDRTFFMFQEDLKVNIAPLKENVELLESEMSKYNFASDLNLLNFIRNTDREQITYDEFYSFYVPADDFHDFVEGATVAMNAGDCSGWCPIGCGSDWGCCGNYTGCCVYSSGACLAHDLACTECTPAWFCLSGCKPDHGNNRPVKFLMSAI</sequence>
<keyword evidence="1" id="KW-0732">Signal</keyword>
<comment type="caution">
    <text evidence="2">The sequence shown here is derived from an EMBL/GenBank/DDBJ whole genome shotgun (WGS) entry which is preliminary data.</text>
</comment>
<name>A0ABU9HSE4_9FLAO</name>
<proteinExistence type="predicted"/>
<dbReference type="EMBL" id="JBBYHR010000001">
    <property type="protein sequence ID" value="MEL1242648.1"/>
    <property type="molecule type" value="Genomic_DNA"/>
</dbReference>
<dbReference type="PROSITE" id="PS51257">
    <property type="entry name" value="PROKAR_LIPOPROTEIN"/>
    <property type="match status" value="1"/>
</dbReference>
<evidence type="ECO:0000256" key="1">
    <source>
        <dbReference type="SAM" id="SignalP"/>
    </source>
</evidence>
<dbReference type="RefSeq" id="WP_341694974.1">
    <property type="nucleotide sequence ID" value="NZ_JBBYHR010000001.1"/>
</dbReference>
<evidence type="ECO:0008006" key="4">
    <source>
        <dbReference type="Google" id="ProtNLM"/>
    </source>
</evidence>
<evidence type="ECO:0000313" key="2">
    <source>
        <dbReference type="EMBL" id="MEL1242648.1"/>
    </source>
</evidence>
<feature type="chain" id="PRO_5046238198" description="Bacteriocin fulvocin C-related protein" evidence="1">
    <location>
        <begin position="24"/>
        <end position="330"/>
    </location>
</feature>
<reference evidence="2 3" key="1">
    <citation type="submission" date="2024-04" db="EMBL/GenBank/DDBJ databases">
        <title>Flavobacterium sp. DGU11 16S ribosomal RNA gene Genome sequencing and assembly.</title>
        <authorList>
            <person name="Park S."/>
        </authorList>
    </citation>
    <scope>NUCLEOTIDE SEQUENCE [LARGE SCALE GENOMIC DNA]</scope>
    <source>
        <strain evidence="2 3">DGU11</strain>
    </source>
</reference>
<evidence type="ECO:0000313" key="3">
    <source>
        <dbReference type="Proteomes" id="UP001464555"/>
    </source>
</evidence>